<dbReference type="InterPro" id="IPR036388">
    <property type="entry name" value="WH-like_DNA-bd_sf"/>
</dbReference>
<evidence type="ECO:0000313" key="4">
    <source>
        <dbReference type="Proteomes" id="UP000460272"/>
    </source>
</evidence>
<keyword evidence="4" id="KW-1185">Reference proteome</keyword>
<dbReference type="EMBL" id="RPFW01000003">
    <property type="protein sequence ID" value="TVZ04580.1"/>
    <property type="molecule type" value="Genomic_DNA"/>
</dbReference>
<name>A0A6P2C0B4_9ACTN</name>
<reference evidence="3 4" key="1">
    <citation type="submission" date="2018-11" db="EMBL/GenBank/DDBJ databases">
        <title>Trebonia kvetii gen.nov., sp.nov., a novel acidophilic actinobacterium, and proposal of the new actinobacterial family Treboniaceae fam. nov.</title>
        <authorList>
            <person name="Rapoport D."/>
            <person name="Sagova-Mareckova M."/>
            <person name="Sedlacek I."/>
            <person name="Provaznik J."/>
            <person name="Kralova S."/>
            <person name="Pavlinic D."/>
            <person name="Benes V."/>
            <person name="Kopecky J."/>
        </authorList>
    </citation>
    <scope>NUCLEOTIDE SEQUENCE [LARGE SCALE GENOMIC DNA]</scope>
    <source>
        <strain evidence="3 4">15Tr583</strain>
    </source>
</reference>
<dbReference type="InterPro" id="IPR053173">
    <property type="entry name" value="SAM-binding_MTase"/>
</dbReference>
<dbReference type="Gene3D" id="1.10.10.10">
    <property type="entry name" value="Winged helix-like DNA-binding domain superfamily/Winged helix DNA-binding domain"/>
    <property type="match status" value="1"/>
</dbReference>
<dbReference type="OrthoDB" id="9801363at2"/>
<dbReference type="Proteomes" id="UP000460272">
    <property type="component" value="Unassembled WGS sequence"/>
</dbReference>
<organism evidence="3 4">
    <name type="scientific">Trebonia kvetii</name>
    <dbReference type="NCBI Taxonomy" id="2480626"/>
    <lineage>
        <taxon>Bacteria</taxon>
        <taxon>Bacillati</taxon>
        <taxon>Actinomycetota</taxon>
        <taxon>Actinomycetes</taxon>
        <taxon>Streptosporangiales</taxon>
        <taxon>Treboniaceae</taxon>
        <taxon>Trebonia</taxon>
    </lineage>
</organism>
<gene>
    <name evidence="3" type="ORF">EAS64_19710</name>
</gene>
<comment type="caution">
    <text evidence="3">The sequence shown here is derived from an EMBL/GenBank/DDBJ whole genome shotgun (WGS) entry which is preliminary data.</text>
</comment>
<keyword evidence="3" id="KW-0808">Transferase</keyword>
<dbReference type="InterPro" id="IPR036390">
    <property type="entry name" value="WH_DNA-bd_sf"/>
</dbReference>
<dbReference type="SUPFAM" id="SSF46785">
    <property type="entry name" value="Winged helix' DNA-binding domain"/>
    <property type="match status" value="1"/>
</dbReference>
<dbReference type="GO" id="GO:0008168">
    <property type="term" value="F:methyltransferase activity"/>
    <property type="evidence" value="ECO:0007669"/>
    <property type="project" value="UniProtKB-KW"/>
</dbReference>
<keyword evidence="3" id="KW-0489">Methyltransferase</keyword>
<dbReference type="AlphaFoldDB" id="A0A6P2C0B4"/>
<proteinExistence type="predicted"/>
<dbReference type="Pfam" id="PF21320">
    <property type="entry name" value="WHD_Rv2258c"/>
    <property type="match status" value="1"/>
</dbReference>
<evidence type="ECO:0000259" key="2">
    <source>
        <dbReference type="Pfam" id="PF21320"/>
    </source>
</evidence>
<dbReference type="InterPro" id="IPR029063">
    <property type="entry name" value="SAM-dependent_MTases_sf"/>
</dbReference>
<accession>A0A6P2C0B4</accession>
<evidence type="ECO:0000259" key="1">
    <source>
        <dbReference type="Pfam" id="PF13847"/>
    </source>
</evidence>
<feature type="domain" description="Methyltransferase" evidence="1">
    <location>
        <begin position="179"/>
        <end position="289"/>
    </location>
</feature>
<dbReference type="CDD" id="cd02440">
    <property type="entry name" value="AdoMet_MTases"/>
    <property type="match status" value="1"/>
</dbReference>
<dbReference type="Gene3D" id="3.40.50.150">
    <property type="entry name" value="Vaccinia Virus protein VP39"/>
    <property type="match status" value="1"/>
</dbReference>
<sequence>MNTETAPATGPTADPAAVGQVMGQLMADLAATSGMLLTVIGVRTGLWDSLAAEPATPSELAARASAAEPYVREWLRSQAAAGYVRYEPATGRYSLPAAVAALMTGEPLRGLVEGAGLQAAAQWAEVARYEEAFRTGRGIGWDEHGPAHSHGMDLISRAVVVPALAGWLAALDGVAPTLEAGGTVADVGCGYGSPTIAMARAFPRSRFLGIDADDASVARARKAAAAAGLGTRVTFEVADAAGLPSEGGEGFDLVTFVDCLHDLGDPVAALRGARKALAPGGSVLLVEHAGSQHTEENLNPAGRFFYAASALVCTPNALAHGGAGLGTIPGEQALRAVAAESGFSQVSRVGVDAPLNILLQLRPLPSGARRWTMGRWIRPGGSSAGTRCLRCCAPRSTRRPPGGASCC</sequence>
<feature type="domain" description="S-adenosylmethionine-dependent methyltransferase Rv2258c-like winged HTH" evidence="2">
    <location>
        <begin position="36"/>
        <end position="104"/>
    </location>
</feature>
<dbReference type="PANTHER" id="PTHR45128">
    <property type="entry name" value="METHYLTRANSFERASE TYPE 11"/>
    <property type="match status" value="1"/>
</dbReference>
<dbReference type="RefSeq" id="WP_145854672.1">
    <property type="nucleotide sequence ID" value="NZ_RPFW01000003.1"/>
</dbReference>
<evidence type="ECO:0000313" key="3">
    <source>
        <dbReference type="EMBL" id="TVZ04580.1"/>
    </source>
</evidence>
<protein>
    <submittedName>
        <fullName evidence="3">Class I SAM-dependent methyltransferase</fullName>
    </submittedName>
</protein>
<dbReference type="SUPFAM" id="SSF53335">
    <property type="entry name" value="S-adenosyl-L-methionine-dependent methyltransferases"/>
    <property type="match status" value="1"/>
</dbReference>
<dbReference type="GO" id="GO:0032259">
    <property type="term" value="P:methylation"/>
    <property type="evidence" value="ECO:0007669"/>
    <property type="project" value="UniProtKB-KW"/>
</dbReference>
<dbReference type="InterPro" id="IPR025714">
    <property type="entry name" value="Methyltranfer_dom"/>
</dbReference>
<dbReference type="PANTHER" id="PTHR45128:SF2">
    <property type="entry name" value="METHYLTRANSFERASE DOMAIN-CONTAINING PROTEIN"/>
    <property type="match status" value="1"/>
</dbReference>
<dbReference type="InterPro" id="IPR048711">
    <property type="entry name" value="WHD_Rv2258c"/>
</dbReference>
<dbReference type="Pfam" id="PF13847">
    <property type="entry name" value="Methyltransf_31"/>
    <property type="match status" value="1"/>
</dbReference>